<proteinExistence type="predicted"/>
<comment type="caution">
    <text evidence="4">The sequence shown here is derived from an EMBL/GenBank/DDBJ whole genome shotgun (WGS) entry which is preliminary data.</text>
</comment>
<dbReference type="PANTHER" id="PTHR10584:SF166">
    <property type="entry name" value="RIBOKINASE"/>
    <property type="match status" value="1"/>
</dbReference>
<gene>
    <name evidence="4" type="ORF">JJB79_09465</name>
</gene>
<dbReference type="SUPFAM" id="SSF53613">
    <property type="entry name" value="Ribokinase-like"/>
    <property type="match status" value="1"/>
</dbReference>
<dbReference type="GO" id="GO:0016301">
    <property type="term" value="F:kinase activity"/>
    <property type="evidence" value="ECO:0007669"/>
    <property type="project" value="UniProtKB-KW"/>
</dbReference>
<dbReference type="InterPro" id="IPR002173">
    <property type="entry name" value="Carboh/pur_kinase_PfkB_CS"/>
</dbReference>
<dbReference type="Gene3D" id="3.40.1190.20">
    <property type="match status" value="1"/>
</dbReference>
<dbReference type="EMBL" id="JAFCXS010000005">
    <property type="protein sequence ID" value="MBM0747644.1"/>
    <property type="molecule type" value="Genomic_DNA"/>
</dbReference>
<dbReference type="InterPro" id="IPR029056">
    <property type="entry name" value="Ribokinase-like"/>
</dbReference>
<evidence type="ECO:0000256" key="1">
    <source>
        <dbReference type="ARBA" id="ARBA00022679"/>
    </source>
</evidence>
<dbReference type="InterPro" id="IPR011611">
    <property type="entry name" value="PfkB_dom"/>
</dbReference>
<protein>
    <submittedName>
        <fullName evidence="4">Carbohydrate kinase family protein</fullName>
    </submittedName>
</protein>
<evidence type="ECO:0000259" key="3">
    <source>
        <dbReference type="Pfam" id="PF00294"/>
    </source>
</evidence>
<evidence type="ECO:0000313" key="4">
    <source>
        <dbReference type="EMBL" id="MBM0747644.1"/>
    </source>
</evidence>
<feature type="domain" description="Carbohydrate kinase PfkB" evidence="3">
    <location>
        <begin position="10"/>
        <end position="297"/>
    </location>
</feature>
<accession>A0ABS1Z5E9</accession>
<keyword evidence="1" id="KW-0808">Transferase</keyword>
<dbReference type="Pfam" id="PF00294">
    <property type="entry name" value="PfkB"/>
    <property type="match status" value="1"/>
</dbReference>
<dbReference type="PROSITE" id="PS00584">
    <property type="entry name" value="PFKB_KINASES_2"/>
    <property type="match status" value="1"/>
</dbReference>
<keyword evidence="5" id="KW-1185">Reference proteome</keyword>
<keyword evidence="2 4" id="KW-0418">Kinase</keyword>
<reference evidence="4 5" key="1">
    <citation type="submission" date="2021-01" db="EMBL/GenBank/DDBJ databases">
        <title>Complete genome sequence of Pantoea eucrina OB49, a heavy metal tolerant bacterium with PGPR potential isolated from wheat in Algeria.</title>
        <authorList>
            <person name="Lekired A."/>
            <person name="Ouzari I.H."/>
        </authorList>
    </citation>
    <scope>NUCLEOTIDE SEQUENCE [LARGE SCALE GENOMIC DNA]</scope>
    <source>
        <strain evidence="4 5">OB49</strain>
    </source>
</reference>
<dbReference type="GeneID" id="84693260"/>
<name>A0ABS1Z5E9_9GAMM</name>
<evidence type="ECO:0000256" key="2">
    <source>
        <dbReference type="ARBA" id="ARBA00022777"/>
    </source>
</evidence>
<dbReference type="Proteomes" id="UP000809137">
    <property type="component" value="Unassembled WGS sequence"/>
</dbReference>
<sequence length="315" mass="33773">MTIDCNATLYVAGNVNADLIMGTLDSWPQRGTEVMLPQSELRPGGSAGNCALALEAMQVRHRAVANQGNDGLSAWLAGYFPNSAAHWRRYACETSVTVGITHSDHERSFLSNFGHVAQLSADDVLDQIPLRAAPGDIVLLCGTFLCLALSSHYAALLEELQRRGFITAVDTGWPPQGWNTAVRQQVAQWLPYCDWLLLNEAETLGLGAAATLPESARQLAGALSGRGGCVVKRGSAGAACWQGAHWLEQPATPVTVVDTIGAGDSFNAGFLTALLHQQPLSRALQWGIAVASQAISTQPRRYPGWQQLPFSAEER</sequence>
<organism evidence="4 5">
    <name type="scientific">Pantoea eucrina</name>
    <dbReference type="NCBI Taxonomy" id="472693"/>
    <lineage>
        <taxon>Bacteria</taxon>
        <taxon>Pseudomonadati</taxon>
        <taxon>Pseudomonadota</taxon>
        <taxon>Gammaproteobacteria</taxon>
        <taxon>Enterobacterales</taxon>
        <taxon>Erwiniaceae</taxon>
        <taxon>Pantoea</taxon>
    </lineage>
</organism>
<dbReference type="RefSeq" id="WP_040113650.1">
    <property type="nucleotide sequence ID" value="NZ_CP083450.1"/>
</dbReference>
<evidence type="ECO:0000313" key="5">
    <source>
        <dbReference type="Proteomes" id="UP000809137"/>
    </source>
</evidence>
<dbReference type="PANTHER" id="PTHR10584">
    <property type="entry name" value="SUGAR KINASE"/>
    <property type="match status" value="1"/>
</dbReference>